<name>A0A2R8AAK6_9RHOB</name>
<dbReference type="NCBIfam" id="TIGR00401">
    <property type="entry name" value="msrA"/>
    <property type="match status" value="1"/>
</dbReference>
<dbReference type="InterPro" id="IPR002569">
    <property type="entry name" value="Met_Sox_Rdtase_MsrA_dom"/>
</dbReference>
<dbReference type="AlphaFoldDB" id="A0A2R8AAK6"/>
<dbReference type="EC" id="1.8.4.11" evidence="4"/>
<evidence type="ECO:0000313" key="8">
    <source>
        <dbReference type="Proteomes" id="UP000244932"/>
    </source>
</evidence>
<evidence type="ECO:0000313" key="7">
    <source>
        <dbReference type="EMBL" id="SPF29090.1"/>
    </source>
</evidence>
<gene>
    <name evidence="7" type="primary">msrA_2</name>
    <name evidence="4" type="synonym">msrA</name>
    <name evidence="7" type="ORF">POI8812_01396</name>
</gene>
<dbReference type="GO" id="GO:0033744">
    <property type="term" value="F:L-methionine:thioredoxin-disulfide S-oxidoreductase activity"/>
    <property type="evidence" value="ECO:0007669"/>
    <property type="project" value="RHEA"/>
</dbReference>
<dbReference type="EMBL" id="OMKW01000002">
    <property type="protein sequence ID" value="SPF29090.1"/>
    <property type="molecule type" value="Genomic_DNA"/>
</dbReference>
<dbReference type="Pfam" id="PF01625">
    <property type="entry name" value="PMSR"/>
    <property type="match status" value="1"/>
</dbReference>
<dbReference type="Proteomes" id="UP000244932">
    <property type="component" value="Unassembled WGS sequence"/>
</dbReference>
<dbReference type="RefSeq" id="WP_108781817.1">
    <property type="nucleotide sequence ID" value="NZ_OMKW01000002.1"/>
</dbReference>
<keyword evidence="5" id="KW-0732">Signal</keyword>
<dbReference type="PANTHER" id="PTHR43774:SF1">
    <property type="entry name" value="PEPTIDE METHIONINE SULFOXIDE REDUCTASE MSRA 2"/>
    <property type="match status" value="1"/>
</dbReference>
<sequence>MRLKTLALAALTLGSAHAAQAEDLQRAVFAGGCFWCVESDFDAVEGVVSTISGYAGGTVENPTYRQVVAGGTGHREVVEVTYDADIIGFTELVDKFYRSVDVTDPDGQFCDRGFSYSTAVYAQTSEQLEIAAEVRDRLEPTIDGDIVTELVDGGTFYPAEEYHQNYYQKNPLRYRFYRSRCGRDNQVERIWGDRALTH</sequence>
<dbReference type="SUPFAM" id="SSF55068">
    <property type="entry name" value="Peptide methionine sulfoxide reductase"/>
    <property type="match status" value="1"/>
</dbReference>
<protein>
    <recommendedName>
        <fullName evidence="4">Peptide methionine sulfoxide reductase MsrA</fullName>
        <shortName evidence="4">Protein-methionine-S-oxide reductase</shortName>
        <ecNumber evidence="4">1.8.4.11</ecNumber>
    </recommendedName>
    <alternativeName>
        <fullName evidence="4">Peptide-methionine (S)-S-oxide reductase</fullName>
        <shortName evidence="4">Peptide Met(O) reductase</shortName>
    </alternativeName>
</protein>
<dbReference type="InterPro" id="IPR036509">
    <property type="entry name" value="Met_Sox_Rdtase_MsrA_sf"/>
</dbReference>
<dbReference type="Gene3D" id="3.30.1060.10">
    <property type="entry name" value="Peptide methionine sulphoxide reductase MsrA"/>
    <property type="match status" value="1"/>
</dbReference>
<feature type="signal peptide" evidence="5">
    <location>
        <begin position="1"/>
        <end position="21"/>
    </location>
</feature>
<evidence type="ECO:0000256" key="1">
    <source>
        <dbReference type="ARBA" id="ARBA00023002"/>
    </source>
</evidence>
<dbReference type="PANTHER" id="PTHR43774">
    <property type="entry name" value="PEPTIDE METHIONINE SULFOXIDE REDUCTASE"/>
    <property type="match status" value="1"/>
</dbReference>
<feature type="active site" evidence="4">
    <location>
        <position position="33"/>
    </location>
</feature>
<evidence type="ECO:0000256" key="5">
    <source>
        <dbReference type="SAM" id="SignalP"/>
    </source>
</evidence>
<organism evidence="7 8">
    <name type="scientific">Pontivivens insulae</name>
    <dbReference type="NCBI Taxonomy" id="1639689"/>
    <lineage>
        <taxon>Bacteria</taxon>
        <taxon>Pseudomonadati</taxon>
        <taxon>Pseudomonadota</taxon>
        <taxon>Alphaproteobacteria</taxon>
        <taxon>Rhodobacterales</taxon>
        <taxon>Paracoccaceae</taxon>
        <taxon>Pontivivens</taxon>
    </lineage>
</organism>
<dbReference type="OrthoDB" id="4174719at2"/>
<comment type="similarity">
    <text evidence="4">Belongs to the MsrA Met sulfoxide reductase family.</text>
</comment>
<evidence type="ECO:0000256" key="3">
    <source>
        <dbReference type="ARBA" id="ARBA00048782"/>
    </source>
</evidence>
<evidence type="ECO:0000256" key="2">
    <source>
        <dbReference type="ARBA" id="ARBA00047806"/>
    </source>
</evidence>
<evidence type="ECO:0000259" key="6">
    <source>
        <dbReference type="Pfam" id="PF01625"/>
    </source>
</evidence>
<comment type="function">
    <text evidence="4">Has an important function as a repair enzyme for proteins that have been inactivated by oxidation. Catalyzes the reversible oxidation-reduction of methionine sulfoxide in proteins to methionine.</text>
</comment>
<accession>A0A2R8AAK6</accession>
<feature type="domain" description="Peptide methionine sulphoxide reductase MsrA" evidence="6">
    <location>
        <begin position="27"/>
        <end position="175"/>
    </location>
</feature>
<keyword evidence="8" id="KW-1185">Reference proteome</keyword>
<comment type="catalytic activity">
    <reaction evidence="3 4">
        <text>[thioredoxin]-disulfide + L-methionine + H2O = L-methionine (S)-S-oxide + [thioredoxin]-dithiol</text>
        <dbReference type="Rhea" id="RHEA:19993"/>
        <dbReference type="Rhea" id="RHEA-COMP:10698"/>
        <dbReference type="Rhea" id="RHEA-COMP:10700"/>
        <dbReference type="ChEBI" id="CHEBI:15377"/>
        <dbReference type="ChEBI" id="CHEBI:29950"/>
        <dbReference type="ChEBI" id="CHEBI:50058"/>
        <dbReference type="ChEBI" id="CHEBI:57844"/>
        <dbReference type="ChEBI" id="CHEBI:58772"/>
        <dbReference type="EC" id="1.8.4.11"/>
    </reaction>
</comment>
<reference evidence="7 8" key="1">
    <citation type="submission" date="2018-03" db="EMBL/GenBank/DDBJ databases">
        <authorList>
            <person name="Keele B.F."/>
        </authorList>
    </citation>
    <scope>NUCLEOTIDE SEQUENCE [LARGE SCALE GENOMIC DNA]</scope>
    <source>
        <strain evidence="7 8">CeCT 8812</strain>
    </source>
</reference>
<evidence type="ECO:0000256" key="4">
    <source>
        <dbReference type="HAMAP-Rule" id="MF_01401"/>
    </source>
</evidence>
<keyword evidence="1 4" id="KW-0560">Oxidoreductase</keyword>
<comment type="catalytic activity">
    <reaction evidence="2 4">
        <text>L-methionyl-[protein] + [thioredoxin]-disulfide + H2O = L-methionyl-(S)-S-oxide-[protein] + [thioredoxin]-dithiol</text>
        <dbReference type="Rhea" id="RHEA:14217"/>
        <dbReference type="Rhea" id="RHEA-COMP:10698"/>
        <dbReference type="Rhea" id="RHEA-COMP:10700"/>
        <dbReference type="Rhea" id="RHEA-COMP:12313"/>
        <dbReference type="Rhea" id="RHEA-COMP:12315"/>
        <dbReference type="ChEBI" id="CHEBI:15377"/>
        <dbReference type="ChEBI" id="CHEBI:16044"/>
        <dbReference type="ChEBI" id="CHEBI:29950"/>
        <dbReference type="ChEBI" id="CHEBI:44120"/>
        <dbReference type="ChEBI" id="CHEBI:50058"/>
        <dbReference type="EC" id="1.8.4.11"/>
    </reaction>
</comment>
<proteinExistence type="inferred from homology"/>
<dbReference type="GO" id="GO:0008113">
    <property type="term" value="F:peptide-methionine (S)-S-oxide reductase activity"/>
    <property type="evidence" value="ECO:0007669"/>
    <property type="project" value="UniProtKB-UniRule"/>
</dbReference>
<feature type="chain" id="PRO_5015306399" description="Peptide methionine sulfoxide reductase MsrA" evidence="5">
    <location>
        <begin position="22"/>
        <end position="198"/>
    </location>
</feature>
<dbReference type="HAMAP" id="MF_01401">
    <property type="entry name" value="MsrA"/>
    <property type="match status" value="1"/>
</dbReference>